<dbReference type="InterPro" id="IPR012349">
    <property type="entry name" value="Split_barrel_FMN-bd"/>
</dbReference>
<dbReference type="Gene3D" id="1.20.120.520">
    <property type="entry name" value="nmb1532 protein domain like"/>
    <property type="match status" value="1"/>
</dbReference>
<comment type="caution">
    <text evidence="4">The sequence shown here is derived from an EMBL/GenBank/DDBJ whole genome shotgun (WGS) entry which is preliminary data.</text>
</comment>
<keyword evidence="5" id="KW-1185">Reference proteome</keyword>
<dbReference type="Pfam" id="PF01814">
    <property type="entry name" value="Hemerythrin"/>
    <property type="match status" value="1"/>
</dbReference>
<dbReference type="PANTHER" id="PTHR39428">
    <property type="entry name" value="F420H(2)-DEPENDENT QUINONE REDUCTASE RV1261C"/>
    <property type="match status" value="1"/>
</dbReference>
<dbReference type="Proteomes" id="UP000245697">
    <property type="component" value="Unassembled WGS sequence"/>
</dbReference>
<dbReference type="InterPro" id="IPR012312">
    <property type="entry name" value="Hemerythrin-like"/>
</dbReference>
<dbReference type="GO" id="GO:0070967">
    <property type="term" value="F:coenzyme F420 binding"/>
    <property type="evidence" value="ECO:0007669"/>
    <property type="project" value="TreeGrafter"/>
</dbReference>
<dbReference type="AlphaFoldDB" id="A0A316F3Z5"/>
<accession>A0A316F3Z5</accession>
<dbReference type="Pfam" id="PF04075">
    <property type="entry name" value="F420H2_quin_red"/>
    <property type="match status" value="1"/>
</dbReference>
<evidence type="ECO:0000313" key="5">
    <source>
        <dbReference type="Proteomes" id="UP000245697"/>
    </source>
</evidence>
<evidence type="ECO:0000313" key="4">
    <source>
        <dbReference type="EMBL" id="PWK40176.1"/>
    </source>
</evidence>
<dbReference type="InterPro" id="IPR004378">
    <property type="entry name" value="F420H2_quin_Rdtase"/>
</dbReference>
<dbReference type="SUPFAM" id="SSF50475">
    <property type="entry name" value="FMN-binding split barrel"/>
    <property type="match status" value="1"/>
</dbReference>
<comment type="similarity">
    <text evidence="1">Belongs to the F420H(2)-dependent quinone reductase family.</text>
</comment>
<sequence length="308" mass="33078">MLHTPSVMDRLIFCCPRRVAGFCVDYRKLRILNDFNSSVIAEFRANQGRVGGMFEGGRLLLLTTTGARSGRPHTVPLGYLPDQDRVLVIGSNGGAPRRPAWFHNLLAHPFAEVEDGPFVYEAAATVLSGKERDDAFGRAVEQDPGWSDYERQSGRVLPVVALQAVPEAGPPRSGPGGPSSPAAVLRLVHGAFRRELELIRAEVVASGAVLGAQLRVNCLTLCANLHGHHVKEDQGLFPMLEYAHPELAPAVAVLRAEHGTVAALLGRLRSVLGDPGLSRADLLAAVDELTGELIAHLDHEEAVVDGIL</sequence>
<dbReference type="NCBIfam" id="TIGR00026">
    <property type="entry name" value="hi_GC_TIGR00026"/>
    <property type="match status" value="1"/>
</dbReference>
<dbReference type="CDD" id="cd12108">
    <property type="entry name" value="Hr-like"/>
    <property type="match status" value="1"/>
</dbReference>
<dbReference type="PANTHER" id="PTHR39428:SF1">
    <property type="entry name" value="F420H(2)-DEPENDENT QUINONE REDUCTASE RV1261C"/>
    <property type="match status" value="1"/>
</dbReference>
<comment type="catalytic activity">
    <reaction evidence="2">
        <text>oxidized coenzyme F420-(gamma-L-Glu)(n) + a quinol + H(+) = reduced coenzyme F420-(gamma-L-Glu)(n) + a quinone</text>
        <dbReference type="Rhea" id="RHEA:39663"/>
        <dbReference type="Rhea" id="RHEA-COMP:12939"/>
        <dbReference type="Rhea" id="RHEA-COMP:14378"/>
        <dbReference type="ChEBI" id="CHEBI:15378"/>
        <dbReference type="ChEBI" id="CHEBI:24646"/>
        <dbReference type="ChEBI" id="CHEBI:132124"/>
        <dbReference type="ChEBI" id="CHEBI:133980"/>
        <dbReference type="ChEBI" id="CHEBI:139511"/>
    </reaction>
</comment>
<name>A0A316F3Z5_9ACTN</name>
<gene>
    <name evidence="4" type="ORF">BC793_120115</name>
</gene>
<dbReference type="EMBL" id="QGGR01000020">
    <property type="protein sequence ID" value="PWK40176.1"/>
    <property type="molecule type" value="Genomic_DNA"/>
</dbReference>
<dbReference type="GO" id="GO:0005886">
    <property type="term" value="C:plasma membrane"/>
    <property type="evidence" value="ECO:0007669"/>
    <property type="project" value="TreeGrafter"/>
</dbReference>
<dbReference type="GO" id="GO:0016491">
    <property type="term" value="F:oxidoreductase activity"/>
    <property type="evidence" value="ECO:0007669"/>
    <property type="project" value="InterPro"/>
</dbReference>
<proteinExistence type="inferred from homology"/>
<reference evidence="4 5" key="1">
    <citation type="submission" date="2018-05" db="EMBL/GenBank/DDBJ databases">
        <title>Genomic Encyclopedia of Archaeal and Bacterial Type Strains, Phase II (KMG-II): from individual species to whole genera.</title>
        <authorList>
            <person name="Goeker M."/>
        </authorList>
    </citation>
    <scope>NUCLEOTIDE SEQUENCE [LARGE SCALE GENOMIC DNA]</scope>
    <source>
        <strain evidence="4 5">DSM 45184</strain>
    </source>
</reference>
<evidence type="ECO:0000256" key="2">
    <source>
        <dbReference type="ARBA" id="ARBA00049106"/>
    </source>
</evidence>
<evidence type="ECO:0000259" key="3">
    <source>
        <dbReference type="Pfam" id="PF01814"/>
    </source>
</evidence>
<evidence type="ECO:0000256" key="1">
    <source>
        <dbReference type="ARBA" id="ARBA00008710"/>
    </source>
</evidence>
<feature type="domain" description="Hemerythrin-like" evidence="3">
    <location>
        <begin position="182"/>
        <end position="303"/>
    </location>
</feature>
<dbReference type="Gene3D" id="2.30.110.10">
    <property type="entry name" value="Electron Transport, Fmn-binding Protein, Chain A"/>
    <property type="match status" value="1"/>
</dbReference>
<protein>
    <submittedName>
        <fullName evidence="4">Deazaflavin-dependent oxidoreductase (Nitroreductase family)</fullName>
    </submittedName>
</protein>
<organism evidence="4 5">
    <name type="scientific">Actinoplanes xinjiangensis</name>
    <dbReference type="NCBI Taxonomy" id="512350"/>
    <lineage>
        <taxon>Bacteria</taxon>
        <taxon>Bacillati</taxon>
        <taxon>Actinomycetota</taxon>
        <taxon>Actinomycetes</taxon>
        <taxon>Micromonosporales</taxon>
        <taxon>Micromonosporaceae</taxon>
        <taxon>Actinoplanes</taxon>
    </lineage>
</organism>